<accession>A0ABU4WHB8</accession>
<reference evidence="1 2" key="1">
    <citation type="submission" date="2022-03" db="EMBL/GenBank/DDBJ databases">
        <title>Novel taxa within the pig intestine.</title>
        <authorList>
            <person name="Wylensek D."/>
            <person name="Bishof K."/>
            <person name="Afrizal A."/>
            <person name="Clavel T."/>
        </authorList>
    </citation>
    <scope>NUCLEOTIDE SEQUENCE [LARGE SCALE GENOMIC DNA]</scope>
    <source>
        <strain evidence="1 2">CLA-KB-P66</strain>
    </source>
</reference>
<dbReference type="EMBL" id="JALBUT010000007">
    <property type="protein sequence ID" value="MDX8415951.1"/>
    <property type="molecule type" value="Genomic_DNA"/>
</dbReference>
<evidence type="ECO:0000313" key="2">
    <source>
        <dbReference type="Proteomes" id="UP001275932"/>
    </source>
</evidence>
<dbReference type="InterPro" id="IPR011990">
    <property type="entry name" value="TPR-like_helical_dom_sf"/>
</dbReference>
<protein>
    <recommendedName>
        <fullName evidence="3">Tetratricopeptide repeat protein</fullName>
    </recommendedName>
</protein>
<keyword evidence="2" id="KW-1185">Reference proteome</keyword>
<dbReference type="Gene3D" id="1.25.40.10">
    <property type="entry name" value="Tetratricopeptide repeat domain"/>
    <property type="match status" value="2"/>
</dbReference>
<evidence type="ECO:0000313" key="1">
    <source>
        <dbReference type="EMBL" id="MDX8415951.1"/>
    </source>
</evidence>
<organism evidence="1 2">
    <name type="scientific">Intestinicryptomonas porci</name>
    <dbReference type="NCBI Taxonomy" id="2926320"/>
    <lineage>
        <taxon>Bacteria</taxon>
        <taxon>Pseudomonadati</taxon>
        <taxon>Verrucomicrobiota</taxon>
        <taxon>Opitutia</taxon>
        <taxon>Opitutales</taxon>
        <taxon>Intestinicryptomonaceae</taxon>
        <taxon>Intestinicryptomonas</taxon>
    </lineage>
</organism>
<name>A0ABU4WHB8_9BACT</name>
<gene>
    <name evidence="1" type="ORF">MOX91_07155</name>
</gene>
<proteinExistence type="predicted"/>
<dbReference type="SUPFAM" id="SSF48452">
    <property type="entry name" value="TPR-like"/>
    <property type="match status" value="1"/>
</dbReference>
<dbReference type="Proteomes" id="UP001275932">
    <property type="component" value="Unassembled WGS sequence"/>
</dbReference>
<sequence>MFLVLAFAPAFSKEAQSDFDAGVFAYANEDFKTAKERLLKVGQANDAKSRFADFLLAMIAAKDGDAALARSKFERCFKNLPEGNELNLAKNFAAFCDINGFFEYEVELLEPFYKTHREIVLSDSMLAWRFARALIERGKSEEAGEVLKELWQKYSTQKNADGVDKILFDERACSLLKDFVAGENGGGAASARAKIIRGELEGLKLPEDAGMGLVLKFLQLKKEVGESDLDRALEENSESEFAYEAWYALAVNMFEDGQYEISHSMAARALSLAPDSLEDTWKIYILSGDCLRFQKKYKEAREEYLKVSMNRKMQGKPAAEAIYKCGLSYFEEEKWANAYECFQRVFIAYFGFEEWSSPSYYYGAKSLLELGDNVGAKNILREYLRHSKRQDLPMYHKNAVLWSKIKLN</sequence>
<comment type="caution">
    <text evidence="1">The sequence shown here is derived from an EMBL/GenBank/DDBJ whole genome shotgun (WGS) entry which is preliminary data.</text>
</comment>
<evidence type="ECO:0008006" key="3">
    <source>
        <dbReference type="Google" id="ProtNLM"/>
    </source>
</evidence>